<evidence type="ECO:0000256" key="1">
    <source>
        <dbReference type="ARBA" id="ARBA00006484"/>
    </source>
</evidence>
<keyword evidence="3" id="KW-0560">Oxidoreductase</keyword>
<dbReference type="Gene3D" id="3.40.50.720">
    <property type="entry name" value="NAD(P)-binding Rossmann-like Domain"/>
    <property type="match status" value="1"/>
</dbReference>
<evidence type="ECO:0000313" key="5">
    <source>
        <dbReference type="Proteomes" id="UP001583193"/>
    </source>
</evidence>
<dbReference type="Proteomes" id="UP001583193">
    <property type="component" value="Unassembled WGS sequence"/>
</dbReference>
<evidence type="ECO:0000256" key="2">
    <source>
        <dbReference type="ARBA" id="ARBA00022857"/>
    </source>
</evidence>
<reference evidence="4 5" key="1">
    <citation type="journal article" date="2024" name="IMA Fungus">
        <title>IMA Genome - F19 : A genome assembly and annotation guide to empower mycologists, including annotated draft genome sequences of Ceratocystis pirilliformis, Diaporthe australafricana, Fusarium ophioides, Paecilomyces lecythidis, and Sporothrix stenoceras.</title>
        <authorList>
            <person name="Aylward J."/>
            <person name="Wilson A.M."/>
            <person name="Visagie C.M."/>
            <person name="Spraker J."/>
            <person name="Barnes I."/>
            <person name="Buitendag C."/>
            <person name="Ceriani C."/>
            <person name="Del Mar Angel L."/>
            <person name="du Plessis D."/>
            <person name="Fuchs T."/>
            <person name="Gasser K."/>
            <person name="Kramer D."/>
            <person name="Li W."/>
            <person name="Munsamy K."/>
            <person name="Piso A."/>
            <person name="Price J.L."/>
            <person name="Sonnekus B."/>
            <person name="Thomas C."/>
            <person name="van der Nest A."/>
            <person name="van Dijk A."/>
            <person name="van Heerden A."/>
            <person name="van Vuuren N."/>
            <person name="Yilmaz N."/>
            <person name="Duong T.A."/>
            <person name="van der Merwe N.A."/>
            <person name="Wingfield M.J."/>
            <person name="Wingfield B.D."/>
        </authorList>
    </citation>
    <scope>NUCLEOTIDE SEQUENCE [LARGE SCALE GENOMIC DNA]</scope>
    <source>
        <strain evidence="4 5">CMW 18167</strain>
    </source>
</reference>
<dbReference type="PANTHER" id="PTHR44229:SF4">
    <property type="entry name" value="15-HYDROXYPROSTAGLANDIN DEHYDROGENASE [NAD(+)]"/>
    <property type="match status" value="1"/>
</dbReference>
<comment type="caution">
    <text evidence="4">The sequence shown here is derived from an EMBL/GenBank/DDBJ whole genome shotgun (WGS) entry which is preliminary data.</text>
</comment>
<evidence type="ECO:0000313" key="4">
    <source>
        <dbReference type="EMBL" id="KAL1886792.1"/>
    </source>
</evidence>
<dbReference type="PROSITE" id="PS00061">
    <property type="entry name" value="ADH_SHORT"/>
    <property type="match status" value="1"/>
</dbReference>
<dbReference type="InterPro" id="IPR020904">
    <property type="entry name" value="Sc_DH/Rdtase_CS"/>
</dbReference>
<evidence type="ECO:0000256" key="3">
    <source>
        <dbReference type="ARBA" id="ARBA00023002"/>
    </source>
</evidence>
<sequence length="284" mass="30262">MGSTAKKSIIVTGGASGIGLGITRHFAPDPNTHVSIFDINASTGSEVLSALRTEFPSGASLSFIQCDVSSWESQAEAFEKVYAEQGRTDVVFANAGISKEAQLIETDRAKKGEKPIKPDLMTLNVNLVGVIYSTKLAIHYISKNAAIANSTTNTASKGSIICTASNAGIYAFPVAPIYAACKSGVIGLVRSLARPLEREQIQINALAPAVIQTNIAPSQDLFKHMILTPMETATRAVKQFLDDPRLTGKVAELHGEVVSFAEAPPYVDEDTGKNIETFWSLGYA</sequence>
<name>A0ABR3YG41_9EURO</name>
<gene>
    <name evidence="4" type="ORF">Plec18167_000727</name>
</gene>
<evidence type="ECO:0008006" key="6">
    <source>
        <dbReference type="Google" id="ProtNLM"/>
    </source>
</evidence>
<keyword evidence="5" id="KW-1185">Reference proteome</keyword>
<dbReference type="EMBL" id="JAVDPF010000001">
    <property type="protein sequence ID" value="KAL1886792.1"/>
    <property type="molecule type" value="Genomic_DNA"/>
</dbReference>
<dbReference type="PRINTS" id="PR00081">
    <property type="entry name" value="GDHRDH"/>
</dbReference>
<dbReference type="SUPFAM" id="SSF51735">
    <property type="entry name" value="NAD(P)-binding Rossmann-fold domains"/>
    <property type="match status" value="1"/>
</dbReference>
<accession>A0ABR3YG41</accession>
<organism evidence="4 5">
    <name type="scientific">Paecilomyces lecythidis</name>
    <dbReference type="NCBI Taxonomy" id="3004212"/>
    <lineage>
        <taxon>Eukaryota</taxon>
        <taxon>Fungi</taxon>
        <taxon>Dikarya</taxon>
        <taxon>Ascomycota</taxon>
        <taxon>Pezizomycotina</taxon>
        <taxon>Eurotiomycetes</taxon>
        <taxon>Eurotiomycetidae</taxon>
        <taxon>Eurotiales</taxon>
        <taxon>Thermoascaceae</taxon>
        <taxon>Paecilomyces</taxon>
    </lineage>
</organism>
<dbReference type="InterPro" id="IPR002347">
    <property type="entry name" value="SDR_fam"/>
</dbReference>
<dbReference type="PANTHER" id="PTHR44229">
    <property type="entry name" value="15-HYDROXYPROSTAGLANDIN DEHYDROGENASE [NAD(+)]"/>
    <property type="match status" value="1"/>
</dbReference>
<dbReference type="InterPro" id="IPR036291">
    <property type="entry name" value="NAD(P)-bd_dom_sf"/>
</dbReference>
<protein>
    <recommendedName>
        <fullName evidence="6">Short chain dehydrogenase/reductase</fullName>
    </recommendedName>
</protein>
<proteinExistence type="inferred from homology"/>
<comment type="similarity">
    <text evidence="1">Belongs to the short-chain dehydrogenases/reductases (SDR) family.</text>
</comment>
<dbReference type="Pfam" id="PF00106">
    <property type="entry name" value="adh_short"/>
    <property type="match status" value="1"/>
</dbReference>
<keyword evidence="2" id="KW-0521">NADP</keyword>